<sequence length="358" mass="41310">MKILYLNITKGVPPRDAVYLDGFRKNGLEIQEYRDNSPGLKKFWNIYKYHRKHTDTHDILFVGYSAHILAPFLRLISRRPIIFNALGPLYDGKIIGRTQAAKFSLLALYCWLADFLAFNSASLSLIENQTLINYVSRKFLVNKKRLLLAWTGVNENDFFYDPSIQKLPQFTILFRGDLTKDSGVEYLIEAAKILANTDIKFRLLARGGLASKIESILKTFDSKNVEWIKERLDIADLRKKMQETHLSIGWLSGRLRAPTSIPHKTFESLALKLPFLHARLPAMLELLEENKTGFYCKSDDVQDLVDKILELKNNPELLNGVAENGYRLFDQKLRSKYLAKTVLDHLQHSHILKNVRML</sequence>
<feature type="domain" description="Glycosyl transferase family 1" evidence="3">
    <location>
        <begin position="168"/>
        <end position="327"/>
    </location>
</feature>
<evidence type="ECO:0000259" key="3">
    <source>
        <dbReference type="Pfam" id="PF00534"/>
    </source>
</evidence>
<keyword evidence="2" id="KW-0808">Transferase</keyword>
<evidence type="ECO:0000256" key="2">
    <source>
        <dbReference type="ARBA" id="ARBA00022679"/>
    </source>
</evidence>
<comment type="caution">
    <text evidence="4">The sequence shown here is derived from an EMBL/GenBank/DDBJ whole genome shotgun (WGS) entry which is preliminary data.</text>
</comment>
<dbReference type="Gene3D" id="3.40.50.2000">
    <property type="entry name" value="Glycogen Phosphorylase B"/>
    <property type="match status" value="2"/>
</dbReference>
<dbReference type="STRING" id="1802668.A2831_02200"/>
<dbReference type="Proteomes" id="UP000177507">
    <property type="component" value="Unassembled WGS sequence"/>
</dbReference>
<evidence type="ECO:0000313" key="4">
    <source>
        <dbReference type="EMBL" id="OGN04101.1"/>
    </source>
</evidence>
<dbReference type="PANTHER" id="PTHR12526">
    <property type="entry name" value="GLYCOSYLTRANSFERASE"/>
    <property type="match status" value="1"/>
</dbReference>
<accession>A0A1F8ETC4</accession>
<reference evidence="4 5" key="1">
    <citation type="journal article" date="2016" name="Nat. Commun.">
        <title>Thousands of microbial genomes shed light on interconnected biogeochemical processes in an aquifer system.</title>
        <authorList>
            <person name="Anantharaman K."/>
            <person name="Brown C.T."/>
            <person name="Hug L.A."/>
            <person name="Sharon I."/>
            <person name="Castelle C.J."/>
            <person name="Probst A.J."/>
            <person name="Thomas B.C."/>
            <person name="Singh A."/>
            <person name="Wilkins M.J."/>
            <person name="Karaoz U."/>
            <person name="Brodie E.L."/>
            <person name="Williams K.H."/>
            <person name="Hubbard S.S."/>
            <person name="Banfield J.F."/>
        </authorList>
    </citation>
    <scope>NUCLEOTIDE SEQUENCE [LARGE SCALE GENOMIC DNA]</scope>
</reference>
<keyword evidence="1" id="KW-0328">Glycosyltransferase</keyword>
<dbReference type="EMBL" id="MGJI01000025">
    <property type="protein sequence ID" value="OGN04101.1"/>
    <property type="molecule type" value="Genomic_DNA"/>
</dbReference>
<name>A0A1F8ETC4_9BACT</name>
<organism evidence="4 5">
    <name type="scientific">Candidatus Yanofskybacteria bacterium RIFCSPHIGHO2_01_FULL_44_17</name>
    <dbReference type="NCBI Taxonomy" id="1802668"/>
    <lineage>
        <taxon>Bacteria</taxon>
        <taxon>Candidatus Yanofskyibacteriota</taxon>
    </lineage>
</organism>
<proteinExistence type="predicted"/>
<dbReference type="PANTHER" id="PTHR12526:SF629">
    <property type="entry name" value="TEICHURONIC ACID BIOSYNTHESIS GLYCOSYLTRANSFERASE TUAH-RELATED"/>
    <property type="match status" value="1"/>
</dbReference>
<dbReference type="InterPro" id="IPR001296">
    <property type="entry name" value="Glyco_trans_1"/>
</dbReference>
<dbReference type="Pfam" id="PF00534">
    <property type="entry name" value="Glycos_transf_1"/>
    <property type="match status" value="1"/>
</dbReference>
<gene>
    <name evidence="4" type="ORF">A2831_02200</name>
</gene>
<protein>
    <recommendedName>
        <fullName evidence="3">Glycosyl transferase family 1 domain-containing protein</fullName>
    </recommendedName>
</protein>
<dbReference type="GO" id="GO:0016757">
    <property type="term" value="F:glycosyltransferase activity"/>
    <property type="evidence" value="ECO:0007669"/>
    <property type="project" value="UniProtKB-KW"/>
</dbReference>
<evidence type="ECO:0000256" key="1">
    <source>
        <dbReference type="ARBA" id="ARBA00022676"/>
    </source>
</evidence>
<dbReference type="AlphaFoldDB" id="A0A1F8ETC4"/>
<evidence type="ECO:0000313" key="5">
    <source>
        <dbReference type="Proteomes" id="UP000177507"/>
    </source>
</evidence>
<dbReference type="SUPFAM" id="SSF53756">
    <property type="entry name" value="UDP-Glycosyltransferase/glycogen phosphorylase"/>
    <property type="match status" value="1"/>
</dbReference>